<keyword evidence="6" id="KW-1185">Reference proteome</keyword>
<evidence type="ECO:0000256" key="4">
    <source>
        <dbReference type="SAM" id="MobiDB-lite"/>
    </source>
</evidence>
<comment type="caution">
    <text evidence="5">The sequence shown here is derived from an EMBL/GenBank/DDBJ whole genome shotgun (WGS) entry which is preliminary data.</text>
</comment>
<dbReference type="PANTHER" id="PTHR44019:SF20">
    <property type="entry name" value="WD REPEAT-CONTAINING PROTEIN 55"/>
    <property type="match status" value="1"/>
</dbReference>
<gene>
    <name evidence="5" type="ORF">SPHA_1729</name>
</gene>
<dbReference type="AlphaFoldDB" id="A0A812AMD2"/>
<dbReference type="InterPro" id="IPR015943">
    <property type="entry name" value="WD40/YVTN_repeat-like_dom_sf"/>
</dbReference>
<proteinExistence type="inferred from homology"/>
<sequence length="383" mass="42798">MAEASTSHERKKPKDILFDDIVIDVAFHPSKDVIASAHICGEVNVHSYSTTSENQNLMTLDHHKKSCRCLCFSEDGNQMFTASKDKSLCCIDMNTGTESWSKKKAHECPIYRDDDGRIKVWDTRTRACTMELKECEEFISDMAIDKNHKLLLATSGEGTLTVFNIRQKKLLLQSELFDSEMLSLAIVKNGTKVVCGTGEGVLNIFNWNEFNNISDRFPGHPMSIDCIVPITEDIICTGSLDGAVRAVHILPNRFLGVLGRHGDLAVENLSVCRDKRLLASCSHDQTIKFWNLDLLDDIEVKHEKAKVSERHRPLNPQDQFFDDLAQDADPANLIIQDDDDDDSEDDKDSNDHDTGEESIEVSGSSSDDDDNDDDDGNGKNGKT</sequence>
<feature type="compositionally biased region" description="Acidic residues" evidence="4">
    <location>
        <begin position="366"/>
        <end position="375"/>
    </location>
</feature>
<keyword evidence="3" id="KW-0677">Repeat</keyword>
<dbReference type="OrthoDB" id="2288928at2759"/>
<dbReference type="PROSITE" id="PS00678">
    <property type="entry name" value="WD_REPEATS_1"/>
    <property type="match status" value="1"/>
</dbReference>
<evidence type="ECO:0000313" key="5">
    <source>
        <dbReference type="EMBL" id="CAE1145978.1"/>
    </source>
</evidence>
<feature type="region of interest" description="Disordered" evidence="4">
    <location>
        <begin position="326"/>
        <end position="383"/>
    </location>
</feature>
<dbReference type="InterPro" id="IPR019775">
    <property type="entry name" value="WD40_repeat_CS"/>
</dbReference>
<organism evidence="5 6">
    <name type="scientific">Acanthosepion pharaonis</name>
    <name type="common">Pharaoh cuttlefish</name>
    <name type="synonym">Sepia pharaonis</name>
    <dbReference type="NCBI Taxonomy" id="158019"/>
    <lineage>
        <taxon>Eukaryota</taxon>
        <taxon>Metazoa</taxon>
        <taxon>Spiralia</taxon>
        <taxon>Lophotrochozoa</taxon>
        <taxon>Mollusca</taxon>
        <taxon>Cephalopoda</taxon>
        <taxon>Coleoidea</taxon>
        <taxon>Decapodiformes</taxon>
        <taxon>Sepiida</taxon>
        <taxon>Sepiina</taxon>
        <taxon>Sepiidae</taxon>
        <taxon>Acanthosepion</taxon>
    </lineage>
</organism>
<protein>
    <submittedName>
        <fullName evidence="5">WD repeat-containing protein 55</fullName>
    </submittedName>
</protein>
<dbReference type="InterPro" id="IPR001680">
    <property type="entry name" value="WD40_rpt"/>
</dbReference>
<keyword evidence="2" id="KW-0853">WD repeat</keyword>
<dbReference type="Pfam" id="PF24796">
    <property type="entry name" value="WDR55"/>
    <property type="match status" value="1"/>
</dbReference>
<dbReference type="Proteomes" id="UP000597762">
    <property type="component" value="Unassembled WGS sequence"/>
</dbReference>
<dbReference type="SMART" id="SM00320">
    <property type="entry name" value="WD40"/>
    <property type="match status" value="6"/>
</dbReference>
<comment type="similarity">
    <text evidence="1">Belongs to the WD repeat WDR55 family.</text>
</comment>
<dbReference type="InterPro" id="IPR050505">
    <property type="entry name" value="WDR55/POC1"/>
</dbReference>
<evidence type="ECO:0000256" key="2">
    <source>
        <dbReference type="ARBA" id="ARBA00022574"/>
    </source>
</evidence>
<accession>A0A812AMD2</accession>
<dbReference type="PANTHER" id="PTHR44019">
    <property type="entry name" value="WD REPEAT-CONTAINING PROTEIN 55"/>
    <property type="match status" value="1"/>
</dbReference>
<dbReference type="Gene3D" id="2.130.10.10">
    <property type="entry name" value="YVTN repeat-like/Quinoprotein amine dehydrogenase"/>
    <property type="match status" value="2"/>
</dbReference>
<evidence type="ECO:0000256" key="3">
    <source>
        <dbReference type="ARBA" id="ARBA00022737"/>
    </source>
</evidence>
<dbReference type="InterPro" id="IPR036322">
    <property type="entry name" value="WD40_repeat_dom_sf"/>
</dbReference>
<reference evidence="5" key="1">
    <citation type="submission" date="2021-01" db="EMBL/GenBank/DDBJ databases">
        <authorList>
            <person name="Li R."/>
            <person name="Bekaert M."/>
        </authorList>
    </citation>
    <scope>NUCLEOTIDE SEQUENCE</scope>
    <source>
        <strain evidence="5">Farmed</strain>
    </source>
</reference>
<name>A0A812AMD2_ACAPH</name>
<evidence type="ECO:0000313" key="6">
    <source>
        <dbReference type="Proteomes" id="UP000597762"/>
    </source>
</evidence>
<dbReference type="SUPFAM" id="SSF50978">
    <property type="entry name" value="WD40 repeat-like"/>
    <property type="match status" value="1"/>
</dbReference>
<dbReference type="EMBL" id="CAHIKZ030000048">
    <property type="protein sequence ID" value="CAE1145978.1"/>
    <property type="molecule type" value="Genomic_DNA"/>
</dbReference>
<evidence type="ECO:0000256" key="1">
    <source>
        <dbReference type="ARBA" id="ARBA00007625"/>
    </source>
</evidence>
<feature type="compositionally biased region" description="Acidic residues" evidence="4">
    <location>
        <begin position="336"/>
        <end position="348"/>
    </location>
</feature>